<feature type="transmembrane region" description="Helical" evidence="7">
    <location>
        <begin position="38"/>
        <end position="58"/>
    </location>
</feature>
<feature type="transmembrane region" description="Helical" evidence="7">
    <location>
        <begin position="186"/>
        <end position="204"/>
    </location>
</feature>
<evidence type="ECO:0000256" key="3">
    <source>
        <dbReference type="ARBA" id="ARBA00022692"/>
    </source>
</evidence>
<evidence type="ECO:0000256" key="1">
    <source>
        <dbReference type="ARBA" id="ARBA00004141"/>
    </source>
</evidence>
<sequence length="588" mass="64385">MQLASIDWVVIAICLAAAFAPAVFFARRASKGTDEFFASGRSAPWWLIGTSMVATTFSTDTPNLVTDFVRTNGVSQNWEWWAFLLTGMMTVFFYARMWRRSGVLTDLEFYELRYSGRSAAFVRGFRAVYLGLFFNCAIMASVTLAAVKIANVMLGWSRLQTVIICGLICVVFSAMAGLWGVMASDMIQFAIAMVGVIAAAYVALSQPEVGGLAGLVAKIDPSTLSLLPDFSNWGLTFSVLVIPLTIQWWSVWYPGAEPGGGSYIAQRMLAAKDEKNAMAATLWFNIAHYALRPWPWIIVALCSILVFPSLADIQTALPHVSDDLIGNDLAYPAMLTLLPAGLLGLLVASLLSAYVSTMSTHLNWGCSYLVHDLYRRFLKPDASERHLVWLSRVMTAVLMVVSGATVFLLSTAGEAFHLLLSIGAGTGLIYLLRWFWWRINAWSEIAAMASSFIIAMSLFSARKFGLDLSSHAALVWSVVLTTTVWVAVTFLTKPTDTETLRRFYRKVRPAGRGWAKVIGPEGAEGPRDSMSLAFLGWVFGCTFVYSGLFGTGALLYGHPLQGTVCLTVTLGAGLGLAWVVPKVWRESD</sequence>
<feature type="transmembrane region" description="Helical" evidence="7">
    <location>
        <begin position="442"/>
        <end position="461"/>
    </location>
</feature>
<proteinExistence type="inferred from homology"/>
<evidence type="ECO:0000256" key="4">
    <source>
        <dbReference type="ARBA" id="ARBA00022989"/>
    </source>
</evidence>
<comment type="similarity">
    <text evidence="2 6">Belongs to the sodium:solute symporter (SSF) (TC 2.A.21) family.</text>
</comment>
<feature type="transmembrane region" description="Helical" evidence="7">
    <location>
        <begin position="127"/>
        <end position="147"/>
    </location>
</feature>
<evidence type="ECO:0000256" key="6">
    <source>
        <dbReference type="RuleBase" id="RU362091"/>
    </source>
</evidence>
<feature type="transmembrane region" description="Helical" evidence="7">
    <location>
        <begin position="534"/>
        <end position="556"/>
    </location>
</feature>
<keyword evidence="5 7" id="KW-0472">Membrane</keyword>
<dbReference type="InterPro" id="IPR038377">
    <property type="entry name" value="Na/Glc_symporter_sf"/>
</dbReference>
<reference evidence="8 9" key="1">
    <citation type="submission" date="2020-08" db="EMBL/GenBank/DDBJ databases">
        <title>Acidobacteriota in marine sediments use diverse sulfur dissimilation pathways.</title>
        <authorList>
            <person name="Wasmund K."/>
        </authorList>
    </citation>
    <scope>NUCLEOTIDE SEQUENCE [LARGE SCALE GENOMIC DNA]</scope>
    <source>
        <strain evidence="8">MAG AM3-A</strain>
    </source>
</reference>
<dbReference type="Gene3D" id="1.20.1730.10">
    <property type="entry name" value="Sodium/glucose cotransporter"/>
    <property type="match status" value="1"/>
</dbReference>
<evidence type="ECO:0000256" key="5">
    <source>
        <dbReference type="ARBA" id="ARBA00023136"/>
    </source>
</evidence>
<feature type="transmembrane region" description="Helical" evidence="7">
    <location>
        <begin position="387"/>
        <end position="409"/>
    </location>
</feature>
<comment type="caution">
    <text evidence="8">The sequence shown here is derived from an EMBL/GenBank/DDBJ whole genome shotgun (WGS) entry which is preliminary data.</text>
</comment>
<dbReference type="AlphaFoldDB" id="A0A8J7CFV6"/>
<evidence type="ECO:0000256" key="7">
    <source>
        <dbReference type="SAM" id="Phobius"/>
    </source>
</evidence>
<feature type="transmembrane region" description="Helical" evidence="7">
    <location>
        <begin position="233"/>
        <end position="255"/>
    </location>
</feature>
<dbReference type="CDD" id="cd11477">
    <property type="entry name" value="SLC5sbd_u1"/>
    <property type="match status" value="1"/>
</dbReference>
<feature type="transmembrane region" description="Helical" evidence="7">
    <location>
        <begin position="297"/>
        <end position="317"/>
    </location>
</feature>
<evidence type="ECO:0000313" key="8">
    <source>
        <dbReference type="EMBL" id="MBD3869989.1"/>
    </source>
</evidence>
<dbReference type="PANTHER" id="PTHR11819:SF77">
    <property type="entry name" value="SODIUM_GLUCOSE COTRANSPORT PROTEIN"/>
    <property type="match status" value="1"/>
</dbReference>
<dbReference type="PROSITE" id="PS50283">
    <property type="entry name" value="NA_SOLUT_SYMP_3"/>
    <property type="match status" value="1"/>
</dbReference>
<evidence type="ECO:0000256" key="2">
    <source>
        <dbReference type="ARBA" id="ARBA00006434"/>
    </source>
</evidence>
<gene>
    <name evidence="8" type="ORF">IFJ97_01355</name>
</gene>
<feature type="transmembrane region" description="Helical" evidence="7">
    <location>
        <begin position="159"/>
        <end position="179"/>
    </location>
</feature>
<dbReference type="PANTHER" id="PTHR11819">
    <property type="entry name" value="SOLUTE CARRIER FAMILY 5"/>
    <property type="match status" value="1"/>
</dbReference>
<evidence type="ECO:0000313" key="9">
    <source>
        <dbReference type="Proteomes" id="UP000598633"/>
    </source>
</evidence>
<keyword evidence="3 7" id="KW-0812">Transmembrane</keyword>
<comment type="subcellular location">
    <subcellularLocation>
        <location evidence="1">Membrane</location>
        <topology evidence="1">Multi-pass membrane protein</topology>
    </subcellularLocation>
</comment>
<dbReference type="GO" id="GO:0005412">
    <property type="term" value="F:D-glucose:sodium symporter activity"/>
    <property type="evidence" value="ECO:0007669"/>
    <property type="project" value="TreeGrafter"/>
</dbReference>
<feature type="transmembrane region" description="Helical" evidence="7">
    <location>
        <begin position="416"/>
        <end position="436"/>
    </location>
</feature>
<dbReference type="Pfam" id="PF00474">
    <property type="entry name" value="SSF"/>
    <property type="match status" value="1"/>
</dbReference>
<feature type="transmembrane region" description="Helical" evidence="7">
    <location>
        <begin position="6"/>
        <end position="26"/>
    </location>
</feature>
<feature type="transmembrane region" description="Helical" evidence="7">
    <location>
        <begin position="563"/>
        <end position="580"/>
    </location>
</feature>
<name>A0A8J7CFV6_9BACT</name>
<accession>A0A8J7CFV6</accession>
<feature type="transmembrane region" description="Helical" evidence="7">
    <location>
        <begin position="78"/>
        <end position="95"/>
    </location>
</feature>
<dbReference type="EMBL" id="JACXWA010000017">
    <property type="protein sequence ID" value="MBD3869989.1"/>
    <property type="molecule type" value="Genomic_DNA"/>
</dbReference>
<dbReference type="InterPro" id="IPR001734">
    <property type="entry name" value="Na/solute_symporter"/>
</dbReference>
<feature type="transmembrane region" description="Helical" evidence="7">
    <location>
        <begin position="473"/>
        <end position="492"/>
    </location>
</feature>
<keyword evidence="4 7" id="KW-1133">Transmembrane helix</keyword>
<dbReference type="Proteomes" id="UP000598633">
    <property type="component" value="Unassembled WGS sequence"/>
</dbReference>
<feature type="transmembrane region" description="Helical" evidence="7">
    <location>
        <begin position="329"/>
        <end position="355"/>
    </location>
</feature>
<organism evidence="8 9">
    <name type="scientific">Candidatus Sulfomarinibacter kjeldsenii</name>
    <dbReference type="NCBI Taxonomy" id="2885994"/>
    <lineage>
        <taxon>Bacteria</taxon>
        <taxon>Pseudomonadati</taxon>
        <taxon>Acidobacteriota</taxon>
        <taxon>Thermoanaerobaculia</taxon>
        <taxon>Thermoanaerobaculales</taxon>
        <taxon>Candidatus Sulfomarinibacteraceae</taxon>
        <taxon>Candidatus Sulfomarinibacter</taxon>
    </lineage>
</organism>
<protein>
    <submittedName>
        <fullName evidence="8">Na+:solute symporter</fullName>
    </submittedName>
</protein>
<dbReference type="GO" id="GO:0005886">
    <property type="term" value="C:plasma membrane"/>
    <property type="evidence" value="ECO:0007669"/>
    <property type="project" value="TreeGrafter"/>
</dbReference>